<dbReference type="SUPFAM" id="SSF53681">
    <property type="entry name" value="Aspartate/glutamate racemase"/>
    <property type="match status" value="2"/>
</dbReference>
<dbReference type="InterPro" id="IPR001920">
    <property type="entry name" value="Asp/Glu_race"/>
</dbReference>
<reference evidence="3 4" key="1">
    <citation type="submission" date="2020-08" db="EMBL/GenBank/DDBJ databases">
        <title>Genome sequence of Sphingomonas sediminicola KACC 15039T.</title>
        <authorList>
            <person name="Hyun D.-W."/>
            <person name="Bae J.-W."/>
        </authorList>
    </citation>
    <scope>NUCLEOTIDE SEQUENCE [LARGE SCALE GENOMIC DNA]</scope>
    <source>
        <strain evidence="3 4">KACC 15039</strain>
    </source>
</reference>
<gene>
    <name evidence="3" type="ORF">H9L14_05085</name>
</gene>
<name>A0ABX6T9I2_9SPHN</name>
<accession>A0ABX6T9I2</accession>
<dbReference type="NCBIfam" id="TIGR00035">
    <property type="entry name" value="asp_race"/>
    <property type="match status" value="1"/>
</dbReference>
<dbReference type="InterPro" id="IPR004380">
    <property type="entry name" value="Asp_race"/>
</dbReference>
<evidence type="ECO:0000313" key="4">
    <source>
        <dbReference type="Proteomes" id="UP000516105"/>
    </source>
</evidence>
<comment type="similarity">
    <text evidence="1">Belongs to the aspartate/glutamate racemases family.</text>
</comment>
<dbReference type="PANTHER" id="PTHR21198:SF7">
    <property type="entry name" value="ASPARTATE-GLUTAMATE RACEMASE FAMILY"/>
    <property type="match status" value="1"/>
</dbReference>
<evidence type="ECO:0000256" key="1">
    <source>
        <dbReference type="ARBA" id="ARBA00007847"/>
    </source>
</evidence>
<dbReference type="GO" id="GO:0016853">
    <property type="term" value="F:isomerase activity"/>
    <property type="evidence" value="ECO:0007669"/>
    <property type="project" value="UniProtKB-KW"/>
</dbReference>
<dbReference type="Pfam" id="PF01177">
    <property type="entry name" value="Asp_Glu_race"/>
    <property type="match status" value="1"/>
</dbReference>
<dbReference type="EC" id="5.1.1.-" evidence="3"/>
<sequence length="241" mass="26041">MKHIGILAHSFEGATLCFHSACLEGVARLGPHMHPEIIMTCSPMALVLDAWESGDNETLRSFFMKDAKKLAAAGADFFVLPDNTAHIAMESPGDAFPIPGLNIGEVVADQALREGRIKVGILGTKYTMNGPVYPGAFGRRGIGWAVPSAEDQKLVNDVIFDELCLGVFTERSRDAYVRIIEKLRRDGCDAVALVCTEIPLLVTKDVSPLPTLESTQLLAKAAVEVAIGERPMPTWRGGPIE</sequence>
<evidence type="ECO:0000256" key="2">
    <source>
        <dbReference type="ARBA" id="ARBA00023235"/>
    </source>
</evidence>
<evidence type="ECO:0000313" key="3">
    <source>
        <dbReference type="EMBL" id="QNP46517.1"/>
    </source>
</evidence>
<dbReference type="PANTHER" id="PTHR21198">
    <property type="entry name" value="GLUTAMATE RACEMASE"/>
    <property type="match status" value="1"/>
</dbReference>
<protein>
    <submittedName>
        <fullName evidence="3">Amino acid racemase</fullName>
        <ecNumber evidence="3">5.1.1.-</ecNumber>
    </submittedName>
</protein>
<dbReference type="RefSeq" id="WP_187709470.1">
    <property type="nucleotide sequence ID" value="NZ_CP060782.1"/>
</dbReference>
<dbReference type="Gene3D" id="3.40.50.1860">
    <property type="match status" value="2"/>
</dbReference>
<keyword evidence="4" id="KW-1185">Reference proteome</keyword>
<dbReference type="Proteomes" id="UP000516105">
    <property type="component" value="Chromosome"/>
</dbReference>
<dbReference type="EMBL" id="CP060782">
    <property type="protein sequence ID" value="QNP46517.1"/>
    <property type="molecule type" value="Genomic_DNA"/>
</dbReference>
<dbReference type="InterPro" id="IPR015942">
    <property type="entry name" value="Asp/Glu/hydantoin_racemase"/>
</dbReference>
<keyword evidence="2 3" id="KW-0413">Isomerase</keyword>
<organism evidence="3 4">
    <name type="scientific">Sphingomonas sediminicola</name>
    <dbReference type="NCBI Taxonomy" id="386874"/>
    <lineage>
        <taxon>Bacteria</taxon>
        <taxon>Pseudomonadati</taxon>
        <taxon>Pseudomonadota</taxon>
        <taxon>Alphaproteobacteria</taxon>
        <taxon>Sphingomonadales</taxon>
        <taxon>Sphingomonadaceae</taxon>
        <taxon>Sphingomonas</taxon>
    </lineage>
</organism>
<proteinExistence type="inferred from homology"/>